<sequence length="64" mass="7029">MTGFGSLITWKALPPQGDAILPPACRARRFAEWIAMVEISSKCDFPTLIEVTDRTPGGCNKYLS</sequence>
<dbReference type="EMBL" id="KN825597">
    <property type="protein sequence ID" value="KIK83313.1"/>
    <property type="molecule type" value="Genomic_DNA"/>
</dbReference>
<dbReference type="InParanoid" id="A0A0D0D4T2"/>
<evidence type="ECO:0000313" key="1">
    <source>
        <dbReference type="EMBL" id="KIK83313.1"/>
    </source>
</evidence>
<keyword evidence="2" id="KW-1185">Reference proteome</keyword>
<organism evidence="1 2">
    <name type="scientific">Paxillus rubicundulus Ve08.2h10</name>
    <dbReference type="NCBI Taxonomy" id="930991"/>
    <lineage>
        <taxon>Eukaryota</taxon>
        <taxon>Fungi</taxon>
        <taxon>Dikarya</taxon>
        <taxon>Basidiomycota</taxon>
        <taxon>Agaricomycotina</taxon>
        <taxon>Agaricomycetes</taxon>
        <taxon>Agaricomycetidae</taxon>
        <taxon>Boletales</taxon>
        <taxon>Paxilineae</taxon>
        <taxon>Paxillaceae</taxon>
        <taxon>Paxillus</taxon>
    </lineage>
</organism>
<reference evidence="2" key="2">
    <citation type="submission" date="2015-01" db="EMBL/GenBank/DDBJ databases">
        <title>Evolutionary Origins and Diversification of the Mycorrhizal Mutualists.</title>
        <authorList>
            <consortium name="DOE Joint Genome Institute"/>
            <consortium name="Mycorrhizal Genomics Consortium"/>
            <person name="Kohler A."/>
            <person name="Kuo A."/>
            <person name="Nagy L.G."/>
            <person name="Floudas D."/>
            <person name="Copeland A."/>
            <person name="Barry K.W."/>
            <person name="Cichocki N."/>
            <person name="Veneault-Fourrey C."/>
            <person name="LaButti K."/>
            <person name="Lindquist E.A."/>
            <person name="Lipzen A."/>
            <person name="Lundell T."/>
            <person name="Morin E."/>
            <person name="Murat C."/>
            <person name="Riley R."/>
            <person name="Ohm R."/>
            <person name="Sun H."/>
            <person name="Tunlid A."/>
            <person name="Henrissat B."/>
            <person name="Grigoriev I.V."/>
            <person name="Hibbett D.S."/>
            <person name="Martin F."/>
        </authorList>
    </citation>
    <scope>NUCLEOTIDE SEQUENCE [LARGE SCALE GENOMIC DNA]</scope>
    <source>
        <strain evidence="2">Ve08.2h10</strain>
    </source>
</reference>
<evidence type="ECO:0000313" key="2">
    <source>
        <dbReference type="Proteomes" id="UP000054538"/>
    </source>
</evidence>
<proteinExistence type="predicted"/>
<dbReference type="AlphaFoldDB" id="A0A0D0D4T2"/>
<dbReference type="HOGENOM" id="CLU_2868362_0_0_1"/>
<accession>A0A0D0D4T2</accession>
<name>A0A0D0D4T2_9AGAM</name>
<reference evidence="1 2" key="1">
    <citation type="submission" date="2014-04" db="EMBL/GenBank/DDBJ databases">
        <authorList>
            <consortium name="DOE Joint Genome Institute"/>
            <person name="Kuo A."/>
            <person name="Kohler A."/>
            <person name="Jargeat P."/>
            <person name="Nagy L.G."/>
            <person name="Floudas D."/>
            <person name="Copeland A."/>
            <person name="Barry K.W."/>
            <person name="Cichocki N."/>
            <person name="Veneault-Fourrey C."/>
            <person name="LaButti K."/>
            <person name="Lindquist E.A."/>
            <person name="Lipzen A."/>
            <person name="Lundell T."/>
            <person name="Morin E."/>
            <person name="Murat C."/>
            <person name="Sun H."/>
            <person name="Tunlid A."/>
            <person name="Henrissat B."/>
            <person name="Grigoriev I.V."/>
            <person name="Hibbett D.S."/>
            <person name="Martin F."/>
            <person name="Nordberg H.P."/>
            <person name="Cantor M.N."/>
            <person name="Hua S.X."/>
        </authorList>
    </citation>
    <scope>NUCLEOTIDE SEQUENCE [LARGE SCALE GENOMIC DNA]</scope>
    <source>
        <strain evidence="1 2">Ve08.2h10</strain>
    </source>
</reference>
<protein>
    <submittedName>
        <fullName evidence="1">Uncharacterized protein</fullName>
    </submittedName>
</protein>
<dbReference type="Proteomes" id="UP000054538">
    <property type="component" value="Unassembled WGS sequence"/>
</dbReference>
<gene>
    <name evidence="1" type="ORF">PAXRUDRAFT_153262</name>
</gene>